<dbReference type="InterPro" id="IPR001296">
    <property type="entry name" value="Glyco_trans_1"/>
</dbReference>
<dbReference type="PANTHER" id="PTHR12526:SF627">
    <property type="entry name" value="D-RHAMNOSYLTRANSFERASE WBPZ"/>
    <property type="match status" value="1"/>
</dbReference>
<feature type="domain" description="Glycosyltransferase subfamily 4-like N-terminal" evidence="2">
    <location>
        <begin position="74"/>
        <end position="176"/>
    </location>
</feature>
<name>A0A1H6TRA0_9FLAO</name>
<evidence type="ECO:0000313" key="3">
    <source>
        <dbReference type="EMBL" id="SEI79737.1"/>
    </source>
</evidence>
<sequence length="386" mass="43984">MKNVLIINQSSELYGADKALLELIDNFPKNFTPIVVLENEGPLKEILLQKGIKVIKCPVVKLNRSLLSFYGIYRVFVDSIRGFYIISKETKTITIDLVHSNAISVLIGAFYSLFYNKPHLWHVHEIVESPKTIAKLYPRIVNFFSDKIIYNSKASYNQFLKIYPKVEKKSEVIYNGQSRNFPISDKTLITVLKETVLKTQQEAIVIGLVGRISRWKGQYLLLEAFDKLIKKHSNIHLVFVGSTPPGQDHFLVKLNDLIASFKLEKNVTIVDFQKNIWQIYDAIDISVVPSIEPEPFGLVATEAMLSNKPVIAAKHGGLCEIVVDNETGLFFEPRNVDDLAKKLEILVLNPDLREKYGNNGNKRVKDVFSTEQYVSSFEKKYIELTS</sequence>
<dbReference type="PANTHER" id="PTHR12526">
    <property type="entry name" value="GLYCOSYLTRANSFERASE"/>
    <property type="match status" value="1"/>
</dbReference>
<dbReference type="SUPFAM" id="SSF53756">
    <property type="entry name" value="UDP-Glycosyltransferase/glycogen phosphorylase"/>
    <property type="match status" value="1"/>
</dbReference>
<evidence type="ECO:0000313" key="4">
    <source>
        <dbReference type="Proteomes" id="UP000199702"/>
    </source>
</evidence>
<proteinExistence type="predicted"/>
<feature type="domain" description="Glycosyl transferase family 1" evidence="1">
    <location>
        <begin position="199"/>
        <end position="363"/>
    </location>
</feature>
<dbReference type="STRING" id="402734.SAMN05660918_1659"/>
<dbReference type="AlphaFoldDB" id="A0A1H6TRA0"/>
<dbReference type="InterPro" id="IPR028098">
    <property type="entry name" value="Glyco_trans_4-like_N"/>
</dbReference>
<evidence type="ECO:0000259" key="2">
    <source>
        <dbReference type="Pfam" id="PF13439"/>
    </source>
</evidence>
<dbReference type="Proteomes" id="UP000199702">
    <property type="component" value="Unassembled WGS sequence"/>
</dbReference>
<dbReference type="EMBL" id="FNYA01000003">
    <property type="protein sequence ID" value="SEI79737.1"/>
    <property type="molecule type" value="Genomic_DNA"/>
</dbReference>
<dbReference type="CDD" id="cd03801">
    <property type="entry name" value="GT4_PimA-like"/>
    <property type="match status" value="1"/>
</dbReference>
<reference evidence="4" key="1">
    <citation type="submission" date="2016-10" db="EMBL/GenBank/DDBJ databases">
        <authorList>
            <person name="Varghese N."/>
            <person name="Submissions S."/>
        </authorList>
    </citation>
    <scope>NUCLEOTIDE SEQUENCE [LARGE SCALE GENOMIC DNA]</scope>
    <source>
        <strain evidence="4">DSM 17934</strain>
    </source>
</reference>
<accession>A0A1H6TRA0</accession>
<dbReference type="Pfam" id="PF13439">
    <property type="entry name" value="Glyco_transf_4"/>
    <property type="match status" value="1"/>
</dbReference>
<keyword evidence="3" id="KW-0808">Transferase</keyword>
<dbReference type="OrthoDB" id="9771846at2"/>
<protein>
    <submittedName>
        <fullName evidence="3">Glycosyltransferase involved in cell wall bisynthesis</fullName>
    </submittedName>
</protein>
<dbReference type="Pfam" id="PF00534">
    <property type="entry name" value="Glycos_transf_1"/>
    <property type="match status" value="1"/>
</dbReference>
<dbReference type="RefSeq" id="WP_091311293.1">
    <property type="nucleotide sequence ID" value="NZ_CBCSJU010000007.1"/>
</dbReference>
<dbReference type="GO" id="GO:0016757">
    <property type="term" value="F:glycosyltransferase activity"/>
    <property type="evidence" value="ECO:0007669"/>
    <property type="project" value="InterPro"/>
</dbReference>
<dbReference type="Gene3D" id="3.40.50.2000">
    <property type="entry name" value="Glycogen Phosphorylase B"/>
    <property type="match status" value="2"/>
</dbReference>
<organism evidence="3 4">
    <name type="scientific">Flavobacterium terrigena</name>
    <dbReference type="NCBI Taxonomy" id="402734"/>
    <lineage>
        <taxon>Bacteria</taxon>
        <taxon>Pseudomonadati</taxon>
        <taxon>Bacteroidota</taxon>
        <taxon>Flavobacteriia</taxon>
        <taxon>Flavobacteriales</taxon>
        <taxon>Flavobacteriaceae</taxon>
        <taxon>Flavobacterium</taxon>
    </lineage>
</organism>
<evidence type="ECO:0000259" key="1">
    <source>
        <dbReference type="Pfam" id="PF00534"/>
    </source>
</evidence>
<keyword evidence="4" id="KW-1185">Reference proteome</keyword>
<gene>
    <name evidence="3" type="ORF">SAMN05660918_1659</name>
</gene>